<dbReference type="OrthoDB" id="5563033at2759"/>
<dbReference type="Proteomes" id="UP000250043">
    <property type="component" value="Unassembled WGS sequence"/>
</dbReference>
<feature type="compositionally biased region" description="Polar residues" evidence="5">
    <location>
        <begin position="192"/>
        <end position="206"/>
    </location>
</feature>
<feature type="region of interest" description="Disordered" evidence="5">
    <location>
        <begin position="187"/>
        <end position="211"/>
    </location>
</feature>
<keyword evidence="2 6" id="KW-0812">Transmembrane</keyword>
<comment type="subcellular location">
    <subcellularLocation>
        <location evidence="1">Membrane</location>
    </subcellularLocation>
</comment>
<accession>A0A8E2DQV8</accession>
<keyword evidence="4 6" id="KW-0472">Membrane</keyword>
<gene>
    <name evidence="7" type="ORF">OBBRIDRAFT_789487</name>
</gene>
<dbReference type="SMART" id="SM01396">
    <property type="entry name" value="BC10"/>
    <property type="match status" value="1"/>
</dbReference>
<reference evidence="7 8" key="1">
    <citation type="submission" date="2016-07" db="EMBL/GenBank/DDBJ databases">
        <title>Draft genome of the white-rot fungus Obba rivulosa 3A-2.</title>
        <authorList>
            <consortium name="DOE Joint Genome Institute"/>
            <person name="Miettinen O."/>
            <person name="Riley R."/>
            <person name="Acob R."/>
            <person name="Barry K."/>
            <person name="Cullen D."/>
            <person name="De Vries R."/>
            <person name="Hainaut M."/>
            <person name="Hatakka A."/>
            <person name="Henrissat B."/>
            <person name="Hilden K."/>
            <person name="Kuo R."/>
            <person name="Labutti K."/>
            <person name="Lipzen A."/>
            <person name="Makela M.R."/>
            <person name="Sandor L."/>
            <person name="Spatafora J.W."/>
            <person name="Grigoriev I.V."/>
            <person name="Hibbett D.S."/>
        </authorList>
    </citation>
    <scope>NUCLEOTIDE SEQUENCE [LARGE SCALE GENOMIC DNA]</scope>
    <source>
        <strain evidence="7 8">3A-2</strain>
    </source>
</reference>
<name>A0A8E2DQV8_9APHY</name>
<evidence type="ECO:0000313" key="7">
    <source>
        <dbReference type="EMBL" id="OCH94149.1"/>
    </source>
</evidence>
<feature type="region of interest" description="Disordered" evidence="5">
    <location>
        <begin position="145"/>
        <end position="173"/>
    </location>
</feature>
<dbReference type="EMBL" id="KV722346">
    <property type="protein sequence ID" value="OCH94149.1"/>
    <property type="molecule type" value="Genomic_DNA"/>
</dbReference>
<evidence type="ECO:0000256" key="2">
    <source>
        <dbReference type="ARBA" id="ARBA00022692"/>
    </source>
</evidence>
<feature type="compositionally biased region" description="Basic and acidic residues" evidence="5">
    <location>
        <begin position="145"/>
        <end position="157"/>
    </location>
</feature>
<protein>
    <recommendedName>
        <fullName evidence="9">Transmembrane protein</fullName>
    </recommendedName>
</protein>
<dbReference type="PANTHER" id="PTHR13259:SF1">
    <property type="entry name" value="BLADDER CANCER-ASSOCIATED PROTEIN"/>
    <property type="match status" value="1"/>
</dbReference>
<proteinExistence type="predicted"/>
<evidence type="ECO:0000256" key="6">
    <source>
        <dbReference type="SAM" id="Phobius"/>
    </source>
</evidence>
<evidence type="ECO:0000256" key="5">
    <source>
        <dbReference type="SAM" id="MobiDB-lite"/>
    </source>
</evidence>
<dbReference type="GO" id="GO:0016020">
    <property type="term" value="C:membrane"/>
    <property type="evidence" value="ECO:0007669"/>
    <property type="project" value="UniProtKB-SubCell"/>
</dbReference>
<dbReference type="PANTHER" id="PTHR13259">
    <property type="entry name" value="BLADDER CANCER 10 KD PROTEIN HOMOLOG"/>
    <property type="match status" value="1"/>
</dbReference>
<dbReference type="AlphaFoldDB" id="A0A8E2DQV8"/>
<evidence type="ECO:0000256" key="4">
    <source>
        <dbReference type="ARBA" id="ARBA00023136"/>
    </source>
</evidence>
<organism evidence="7 8">
    <name type="scientific">Obba rivulosa</name>
    <dbReference type="NCBI Taxonomy" id="1052685"/>
    <lineage>
        <taxon>Eukaryota</taxon>
        <taxon>Fungi</taxon>
        <taxon>Dikarya</taxon>
        <taxon>Basidiomycota</taxon>
        <taxon>Agaricomycotina</taxon>
        <taxon>Agaricomycetes</taxon>
        <taxon>Polyporales</taxon>
        <taxon>Gelatoporiaceae</taxon>
        <taxon>Obba</taxon>
    </lineage>
</organism>
<dbReference type="Pfam" id="PF06726">
    <property type="entry name" value="BC10"/>
    <property type="match status" value="1"/>
</dbReference>
<feature type="transmembrane region" description="Helical" evidence="6">
    <location>
        <begin position="6"/>
        <end position="29"/>
    </location>
</feature>
<evidence type="ECO:0000256" key="3">
    <source>
        <dbReference type="ARBA" id="ARBA00022989"/>
    </source>
</evidence>
<keyword evidence="3 6" id="KW-1133">Transmembrane helix</keyword>
<evidence type="ECO:0008006" key="9">
    <source>
        <dbReference type="Google" id="ProtNLM"/>
    </source>
</evidence>
<evidence type="ECO:0000313" key="8">
    <source>
        <dbReference type="Proteomes" id="UP000250043"/>
    </source>
</evidence>
<keyword evidence="8" id="KW-1185">Reference proteome</keyword>
<sequence length="266" mass="29790">MWCTRWYLPLVLLPFPVAPPYFLLLFLFATSLRARPCFYCIILLSATFMTSCYWPPVPLHTPLARPWSENVTTFADALATLMPTLPEDKTPVMIPIAERCWCNLSARGFFEPFNVTQWELNSLLRLKASLEQKIKVEKEISAHAEDAEALEESKTDADNAAPEGLPQPPKGARPSLLELVWPFSLKARGPTGETSPASPAPSNTTYDEPGAETSRFAENTMQRQPAVLLESGPAELPWIPPEYDLRPLGFGVIFDFSWTPSNAQRH</sequence>
<dbReference type="InterPro" id="IPR009598">
    <property type="entry name" value="BCALP"/>
</dbReference>
<evidence type="ECO:0000256" key="1">
    <source>
        <dbReference type="ARBA" id="ARBA00004370"/>
    </source>
</evidence>